<proteinExistence type="predicted"/>
<keyword evidence="4" id="KW-1185">Reference proteome</keyword>
<dbReference type="InterPro" id="IPR031380">
    <property type="entry name" value="SIX6OS1"/>
</dbReference>
<name>A0A210QDC1_MIZYE</name>
<dbReference type="EMBL" id="NEDP02004099">
    <property type="protein sequence ID" value="OWF46698.1"/>
    <property type="molecule type" value="Genomic_DNA"/>
</dbReference>
<dbReference type="PANTHER" id="PTHR35449:SF1">
    <property type="entry name" value="PROTEIN SIX6OS1"/>
    <property type="match status" value="1"/>
</dbReference>
<evidence type="ECO:0000313" key="4">
    <source>
        <dbReference type="Proteomes" id="UP000242188"/>
    </source>
</evidence>
<dbReference type="Gene3D" id="1.20.5.340">
    <property type="match status" value="1"/>
</dbReference>
<dbReference type="GO" id="GO:0007129">
    <property type="term" value="P:homologous chromosome pairing at meiosis"/>
    <property type="evidence" value="ECO:0007669"/>
    <property type="project" value="TreeGrafter"/>
</dbReference>
<dbReference type="GO" id="GO:0048477">
    <property type="term" value="P:oogenesis"/>
    <property type="evidence" value="ECO:0007669"/>
    <property type="project" value="TreeGrafter"/>
</dbReference>
<dbReference type="Pfam" id="PF15676">
    <property type="entry name" value="S6OS1"/>
    <property type="match status" value="1"/>
</dbReference>
<evidence type="ECO:0000313" key="3">
    <source>
        <dbReference type="EMBL" id="OWF46698.1"/>
    </source>
</evidence>
<gene>
    <name evidence="3" type="ORF">KP79_PYT21195</name>
</gene>
<evidence type="ECO:0000256" key="1">
    <source>
        <dbReference type="SAM" id="Coils"/>
    </source>
</evidence>
<dbReference type="GO" id="GO:0007283">
    <property type="term" value="P:spermatogenesis"/>
    <property type="evidence" value="ECO:0007669"/>
    <property type="project" value="TreeGrafter"/>
</dbReference>
<protein>
    <submittedName>
        <fullName evidence="3">Protein SIX6OS1</fullName>
    </submittedName>
</protein>
<dbReference type="GO" id="GO:0000801">
    <property type="term" value="C:central element"/>
    <property type="evidence" value="ECO:0007669"/>
    <property type="project" value="TreeGrafter"/>
</dbReference>
<comment type="caution">
    <text evidence="3">The sequence shown here is derived from an EMBL/GenBank/DDBJ whole genome shotgun (WGS) entry which is preliminary data.</text>
</comment>
<sequence length="394" mass="45626">MDHYLHHSDGDDLDKLINKFELENQNCVRLIQKESQHIEALEKDIREGKSIIIDLQEKTSQLDEDIKQGHRQYTCNRDNCESLKKTLVVLKEHDEALDRQLTALEESSQQDRNGRLEILKHYTDVWENYQGKYKMFPLAKSLEEKQKDVSSLEKRLQDMESQINHLHTQMNEINESTGDELKDLNKFIVSVAAVKLSTESMSCQIKQMMEARGQIKDQIRHEKEGRQEREAQMLAAVNAREEIIRSEASLIKSSPQDHIQPRMNQDHVEPKANQGHIQPHGSPEPVQAHGRPEQAQPHLSPELVQPCASPEYVQPCLSTEQAQPHPNPENVQPCMDIQESDGDGSSVLIKYMYNVSSLCWERSKRILHILNRNGPRYIDLFSQTTETKWLYRNN</sequence>
<feature type="region of interest" description="Disordered" evidence="2">
    <location>
        <begin position="269"/>
        <end position="300"/>
    </location>
</feature>
<reference evidence="3 4" key="1">
    <citation type="journal article" date="2017" name="Nat. Ecol. Evol.">
        <title>Scallop genome provides insights into evolution of bilaterian karyotype and development.</title>
        <authorList>
            <person name="Wang S."/>
            <person name="Zhang J."/>
            <person name="Jiao W."/>
            <person name="Li J."/>
            <person name="Xun X."/>
            <person name="Sun Y."/>
            <person name="Guo X."/>
            <person name="Huan P."/>
            <person name="Dong B."/>
            <person name="Zhang L."/>
            <person name="Hu X."/>
            <person name="Sun X."/>
            <person name="Wang J."/>
            <person name="Zhao C."/>
            <person name="Wang Y."/>
            <person name="Wang D."/>
            <person name="Huang X."/>
            <person name="Wang R."/>
            <person name="Lv J."/>
            <person name="Li Y."/>
            <person name="Zhang Z."/>
            <person name="Liu B."/>
            <person name="Lu W."/>
            <person name="Hui Y."/>
            <person name="Liang J."/>
            <person name="Zhou Z."/>
            <person name="Hou R."/>
            <person name="Li X."/>
            <person name="Liu Y."/>
            <person name="Li H."/>
            <person name="Ning X."/>
            <person name="Lin Y."/>
            <person name="Zhao L."/>
            <person name="Xing Q."/>
            <person name="Dou J."/>
            <person name="Li Y."/>
            <person name="Mao J."/>
            <person name="Guo H."/>
            <person name="Dou H."/>
            <person name="Li T."/>
            <person name="Mu C."/>
            <person name="Jiang W."/>
            <person name="Fu Q."/>
            <person name="Fu X."/>
            <person name="Miao Y."/>
            <person name="Liu J."/>
            <person name="Yu Q."/>
            <person name="Li R."/>
            <person name="Liao H."/>
            <person name="Li X."/>
            <person name="Kong Y."/>
            <person name="Jiang Z."/>
            <person name="Chourrout D."/>
            <person name="Li R."/>
            <person name="Bao Z."/>
        </authorList>
    </citation>
    <scope>NUCLEOTIDE SEQUENCE [LARGE SCALE GENOMIC DNA]</scope>
    <source>
        <strain evidence="3 4">PY_sf001</strain>
    </source>
</reference>
<accession>A0A210QDC1</accession>
<organism evidence="3 4">
    <name type="scientific">Mizuhopecten yessoensis</name>
    <name type="common">Japanese scallop</name>
    <name type="synonym">Patinopecten yessoensis</name>
    <dbReference type="NCBI Taxonomy" id="6573"/>
    <lineage>
        <taxon>Eukaryota</taxon>
        <taxon>Metazoa</taxon>
        <taxon>Spiralia</taxon>
        <taxon>Lophotrochozoa</taxon>
        <taxon>Mollusca</taxon>
        <taxon>Bivalvia</taxon>
        <taxon>Autobranchia</taxon>
        <taxon>Pteriomorphia</taxon>
        <taxon>Pectinida</taxon>
        <taxon>Pectinoidea</taxon>
        <taxon>Pectinidae</taxon>
        <taxon>Mizuhopecten</taxon>
    </lineage>
</organism>
<evidence type="ECO:0000256" key="2">
    <source>
        <dbReference type="SAM" id="MobiDB-lite"/>
    </source>
</evidence>
<dbReference type="AlphaFoldDB" id="A0A210QDC1"/>
<dbReference type="PANTHER" id="PTHR35449">
    <property type="entry name" value="PROTEIN SIX6OS1"/>
    <property type="match status" value="1"/>
</dbReference>
<feature type="coiled-coil region" evidence="1">
    <location>
        <begin position="142"/>
        <end position="176"/>
    </location>
</feature>
<dbReference type="Proteomes" id="UP000242188">
    <property type="component" value="Unassembled WGS sequence"/>
</dbReference>
<dbReference type="OrthoDB" id="6022714at2759"/>
<keyword evidence="1" id="KW-0175">Coiled coil</keyword>
<dbReference type="GO" id="GO:0010705">
    <property type="term" value="P:meiotic DNA double-strand break processing involved in reciprocal meiotic recombination"/>
    <property type="evidence" value="ECO:0007669"/>
    <property type="project" value="TreeGrafter"/>
</dbReference>